<dbReference type="AlphaFoldDB" id="A0A6A6J441"/>
<keyword evidence="5" id="KW-0539">Nucleus</keyword>
<dbReference type="Pfam" id="PF20636">
    <property type="entry name" value="SMN_G2-BD"/>
    <property type="match status" value="1"/>
</dbReference>
<protein>
    <recommendedName>
        <fullName evidence="7">Survival Motor Neuron Gemin2-binding domain-containing protein</fullName>
    </recommendedName>
</protein>
<keyword evidence="4" id="KW-0508">mRNA splicing</keyword>
<evidence type="ECO:0000256" key="5">
    <source>
        <dbReference type="ARBA" id="ARBA00023242"/>
    </source>
</evidence>
<evidence type="ECO:0000256" key="6">
    <source>
        <dbReference type="SAM" id="MobiDB-lite"/>
    </source>
</evidence>
<dbReference type="InterPro" id="IPR040424">
    <property type="entry name" value="Smn1"/>
</dbReference>
<dbReference type="PANTHER" id="PTHR39267:SF1">
    <property type="entry name" value="SURVIVAL MOTOR NEURON PROTEIN"/>
    <property type="match status" value="1"/>
</dbReference>
<evidence type="ECO:0000256" key="4">
    <source>
        <dbReference type="ARBA" id="ARBA00023187"/>
    </source>
</evidence>
<dbReference type="PANTHER" id="PTHR39267">
    <property type="entry name" value="SURVIVAL MOTOR NEURON-LIKE PROTEIN 1"/>
    <property type="match status" value="1"/>
</dbReference>
<dbReference type="GeneID" id="54584070"/>
<dbReference type="EMBL" id="ML987189">
    <property type="protein sequence ID" value="KAF2256660.1"/>
    <property type="molecule type" value="Genomic_DNA"/>
</dbReference>
<feature type="domain" description="Survival Motor Neuron Gemin2-binding" evidence="7">
    <location>
        <begin position="9"/>
        <end position="29"/>
    </location>
</feature>
<dbReference type="Proteomes" id="UP000800094">
    <property type="component" value="Unassembled WGS sequence"/>
</dbReference>
<dbReference type="OrthoDB" id="197400at2759"/>
<evidence type="ECO:0000313" key="8">
    <source>
        <dbReference type="EMBL" id="KAF2256660.1"/>
    </source>
</evidence>
<evidence type="ECO:0000256" key="3">
    <source>
        <dbReference type="ARBA" id="ARBA00022664"/>
    </source>
</evidence>
<comment type="subcellular location">
    <subcellularLocation>
        <location evidence="1">Nucleus</location>
    </subcellularLocation>
</comment>
<proteinExistence type="inferred from homology"/>
<evidence type="ECO:0000259" key="7">
    <source>
        <dbReference type="Pfam" id="PF20636"/>
    </source>
</evidence>
<feature type="compositionally biased region" description="Basic and acidic residues" evidence="6">
    <location>
        <begin position="53"/>
        <end position="67"/>
    </location>
</feature>
<feature type="region of interest" description="Disordered" evidence="6">
    <location>
        <begin position="53"/>
        <end position="135"/>
    </location>
</feature>
<dbReference type="InterPro" id="IPR049481">
    <property type="entry name" value="SMN_G2-BD"/>
</dbReference>
<sequence>MAPGVSLDDRSAWDDSALINSWEEAVAEYDKYHSIQRSGKRLEDVLSQEELKQLREEHGNLIEEVETRSNAADPNRPAGQENDEWPQEETNGDGGIGETQSHAEERTASGDQEHARTSETTRPHDGPLAASMPQAVLGTVQDENLRNLMMSWYYAGYYTGLVAGQQQAASNNATSNEQK</sequence>
<dbReference type="GO" id="GO:0005634">
    <property type="term" value="C:nucleus"/>
    <property type="evidence" value="ECO:0007669"/>
    <property type="project" value="UniProtKB-SubCell"/>
</dbReference>
<organism evidence="8 9">
    <name type="scientific">Trematosphaeria pertusa</name>
    <dbReference type="NCBI Taxonomy" id="390896"/>
    <lineage>
        <taxon>Eukaryota</taxon>
        <taxon>Fungi</taxon>
        <taxon>Dikarya</taxon>
        <taxon>Ascomycota</taxon>
        <taxon>Pezizomycotina</taxon>
        <taxon>Dothideomycetes</taxon>
        <taxon>Pleosporomycetidae</taxon>
        <taxon>Pleosporales</taxon>
        <taxon>Massarineae</taxon>
        <taxon>Trematosphaeriaceae</taxon>
        <taxon>Trematosphaeria</taxon>
    </lineage>
</organism>
<dbReference type="RefSeq" id="XP_033691664.1">
    <property type="nucleotide sequence ID" value="XM_033830740.1"/>
</dbReference>
<feature type="compositionally biased region" description="Acidic residues" evidence="6">
    <location>
        <begin position="81"/>
        <end position="91"/>
    </location>
</feature>
<gene>
    <name evidence="8" type="ORF">BU26DRAFT_526988</name>
</gene>
<comment type="similarity">
    <text evidence="2">Belongs to the SMN family.</text>
</comment>
<keyword evidence="3" id="KW-0507">mRNA processing</keyword>
<keyword evidence="9" id="KW-1185">Reference proteome</keyword>
<evidence type="ECO:0000313" key="9">
    <source>
        <dbReference type="Proteomes" id="UP000800094"/>
    </source>
</evidence>
<feature type="compositionally biased region" description="Basic and acidic residues" evidence="6">
    <location>
        <begin position="101"/>
        <end position="125"/>
    </location>
</feature>
<dbReference type="CDD" id="cd22851">
    <property type="entry name" value="SMN_N"/>
    <property type="match status" value="1"/>
</dbReference>
<dbReference type="GO" id="GO:0006397">
    <property type="term" value="P:mRNA processing"/>
    <property type="evidence" value="ECO:0007669"/>
    <property type="project" value="UniProtKB-KW"/>
</dbReference>
<dbReference type="InterPro" id="IPR047313">
    <property type="entry name" value="SMN_C"/>
</dbReference>
<evidence type="ECO:0000256" key="1">
    <source>
        <dbReference type="ARBA" id="ARBA00004123"/>
    </source>
</evidence>
<dbReference type="GO" id="GO:0008380">
    <property type="term" value="P:RNA splicing"/>
    <property type="evidence" value="ECO:0007669"/>
    <property type="project" value="UniProtKB-KW"/>
</dbReference>
<name>A0A6A6J441_9PLEO</name>
<evidence type="ECO:0000256" key="2">
    <source>
        <dbReference type="ARBA" id="ARBA00005371"/>
    </source>
</evidence>
<reference evidence="8" key="1">
    <citation type="journal article" date="2020" name="Stud. Mycol.">
        <title>101 Dothideomycetes genomes: a test case for predicting lifestyles and emergence of pathogens.</title>
        <authorList>
            <person name="Haridas S."/>
            <person name="Albert R."/>
            <person name="Binder M."/>
            <person name="Bloem J."/>
            <person name="Labutti K."/>
            <person name="Salamov A."/>
            <person name="Andreopoulos B."/>
            <person name="Baker S."/>
            <person name="Barry K."/>
            <person name="Bills G."/>
            <person name="Bluhm B."/>
            <person name="Cannon C."/>
            <person name="Castanera R."/>
            <person name="Culley D."/>
            <person name="Daum C."/>
            <person name="Ezra D."/>
            <person name="Gonzalez J."/>
            <person name="Henrissat B."/>
            <person name="Kuo A."/>
            <person name="Liang C."/>
            <person name="Lipzen A."/>
            <person name="Lutzoni F."/>
            <person name="Magnuson J."/>
            <person name="Mondo S."/>
            <person name="Nolan M."/>
            <person name="Ohm R."/>
            <person name="Pangilinan J."/>
            <person name="Park H.-J."/>
            <person name="Ramirez L."/>
            <person name="Alfaro M."/>
            <person name="Sun H."/>
            <person name="Tritt A."/>
            <person name="Yoshinaga Y."/>
            <person name="Zwiers L.-H."/>
            <person name="Turgeon B."/>
            <person name="Goodwin S."/>
            <person name="Spatafora J."/>
            <person name="Crous P."/>
            <person name="Grigoriev I."/>
        </authorList>
    </citation>
    <scope>NUCLEOTIDE SEQUENCE</scope>
    <source>
        <strain evidence="8">CBS 122368</strain>
    </source>
</reference>
<accession>A0A6A6J441</accession>
<dbReference type="CDD" id="cd22852">
    <property type="entry name" value="SMN_C"/>
    <property type="match status" value="1"/>
</dbReference>